<accession>A0ABM9DA65</accession>
<dbReference type="CDD" id="cd00156">
    <property type="entry name" value="REC"/>
    <property type="match status" value="1"/>
</dbReference>
<gene>
    <name evidence="3" type="ORF">GEAMG1_1458</name>
</gene>
<evidence type="ECO:0000256" key="1">
    <source>
        <dbReference type="PROSITE-ProRule" id="PRU00169"/>
    </source>
</evidence>
<keyword evidence="4" id="KW-1185">Reference proteome</keyword>
<feature type="modified residue" description="4-aspartylphosphate" evidence="1">
    <location>
        <position position="57"/>
    </location>
</feature>
<dbReference type="SUPFAM" id="SSF52172">
    <property type="entry name" value="CheY-like"/>
    <property type="match status" value="1"/>
</dbReference>
<dbReference type="InterPro" id="IPR052048">
    <property type="entry name" value="ST_Response_Regulator"/>
</dbReference>
<dbReference type="InterPro" id="IPR001789">
    <property type="entry name" value="Sig_transdc_resp-reg_receiver"/>
</dbReference>
<dbReference type="PANTHER" id="PTHR43228">
    <property type="entry name" value="TWO-COMPONENT RESPONSE REGULATOR"/>
    <property type="match status" value="1"/>
</dbReference>
<sequence length="131" mass="14677">MKVLVVDDDLSFRSMVSVAFSHLGLGTVDEAENGRDGVLKFINAFEQGEPYSAVLLDYDMPIMNGRETFNMIRLFEQDHPRRQMPTAVLLISSRSDIGDLFADVLDSDNRLTIVGKSIDFTRLTNHLSVPV</sequence>
<dbReference type="SMART" id="SM00448">
    <property type="entry name" value="REC"/>
    <property type="match status" value="1"/>
</dbReference>
<dbReference type="InterPro" id="IPR011006">
    <property type="entry name" value="CheY-like_superfamily"/>
</dbReference>
<keyword evidence="1" id="KW-0597">Phosphoprotein</keyword>
<evidence type="ECO:0000259" key="2">
    <source>
        <dbReference type="PROSITE" id="PS50110"/>
    </source>
</evidence>
<dbReference type="EMBL" id="OW150024">
    <property type="protein sequence ID" value="CAH2031288.1"/>
    <property type="molecule type" value="Genomic_DNA"/>
</dbReference>
<dbReference type="RefSeq" id="WP_305732122.1">
    <property type="nucleotide sequence ID" value="NZ_OW150024.1"/>
</dbReference>
<dbReference type="Pfam" id="PF00072">
    <property type="entry name" value="Response_reg"/>
    <property type="match status" value="1"/>
</dbReference>
<reference evidence="3 4" key="1">
    <citation type="submission" date="2022-03" db="EMBL/GenBank/DDBJ databases">
        <authorList>
            <person name="Koch H."/>
        </authorList>
    </citation>
    <scope>NUCLEOTIDE SEQUENCE [LARGE SCALE GENOMIC DNA]</scope>
    <source>
        <strain evidence="3 4">G1</strain>
    </source>
</reference>
<protein>
    <recommendedName>
        <fullName evidence="2">Response regulatory domain-containing protein</fullName>
    </recommendedName>
</protein>
<dbReference type="PROSITE" id="PS50110">
    <property type="entry name" value="RESPONSE_REGULATORY"/>
    <property type="match status" value="1"/>
</dbReference>
<feature type="domain" description="Response regulatory" evidence="2">
    <location>
        <begin position="2"/>
        <end position="131"/>
    </location>
</feature>
<dbReference type="Proteomes" id="UP001295463">
    <property type="component" value="Chromosome"/>
</dbReference>
<dbReference type="PANTHER" id="PTHR43228:SF1">
    <property type="entry name" value="TWO-COMPONENT RESPONSE REGULATOR ARR22"/>
    <property type="match status" value="1"/>
</dbReference>
<evidence type="ECO:0000313" key="4">
    <source>
        <dbReference type="Proteomes" id="UP001295463"/>
    </source>
</evidence>
<proteinExistence type="predicted"/>
<organism evidence="3 4">
    <name type="scientific">Trichlorobacter ammonificans</name>
    <dbReference type="NCBI Taxonomy" id="2916410"/>
    <lineage>
        <taxon>Bacteria</taxon>
        <taxon>Pseudomonadati</taxon>
        <taxon>Thermodesulfobacteriota</taxon>
        <taxon>Desulfuromonadia</taxon>
        <taxon>Geobacterales</taxon>
        <taxon>Geobacteraceae</taxon>
        <taxon>Trichlorobacter</taxon>
    </lineage>
</organism>
<dbReference type="Gene3D" id="3.40.50.2300">
    <property type="match status" value="1"/>
</dbReference>
<evidence type="ECO:0000313" key="3">
    <source>
        <dbReference type="EMBL" id="CAH2031288.1"/>
    </source>
</evidence>
<name>A0ABM9DA65_9BACT</name>